<dbReference type="InterPro" id="IPR036383">
    <property type="entry name" value="TSP1_rpt_sf"/>
</dbReference>
<organism evidence="4 5">
    <name type="scientific">Tegillarca granosa</name>
    <name type="common">Malaysian cockle</name>
    <name type="synonym">Anadara granosa</name>
    <dbReference type="NCBI Taxonomy" id="220873"/>
    <lineage>
        <taxon>Eukaryota</taxon>
        <taxon>Metazoa</taxon>
        <taxon>Spiralia</taxon>
        <taxon>Lophotrochozoa</taxon>
        <taxon>Mollusca</taxon>
        <taxon>Bivalvia</taxon>
        <taxon>Autobranchia</taxon>
        <taxon>Pteriomorphia</taxon>
        <taxon>Arcoida</taxon>
        <taxon>Arcoidea</taxon>
        <taxon>Arcidae</taxon>
        <taxon>Tegillarca</taxon>
    </lineage>
</organism>
<protein>
    <submittedName>
        <fullName evidence="4">Uncharacterized protein</fullName>
    </submittedName>
</protein>
<comment type="caution">
    <text evidence="4">The sequence shown here is derived from an EMBL/GenBank/DDBJ whole genome shotgun (WGS) entry which is preliminary data.</text>
</comment>
<dbReference type="InterPro" id="IPR000884">
    <property type="entry name" value="TSP1_rpt"/>
</dbReference>
<keyword evidence="3" id="KW-0732">Signal</keyword>
<reference evidence="4 5" key="1">
    <citation type="submission" date="2022-12" db="EMBL/GenBank/DDBJ databases">
        <title>Chromosome-level genome of Tegillarca granosa.</title>
        <authorList>
            <person name="Kim J."/>
        </authorList>
    </citation>
    <scope>NUCLEOTIDE SEQUENCE [LARGE SCALE GENOMIC DNA]</scope>
    <source>
        <strain evidence="4">Teg-2019</strain>
        <tissue evidence="4">Adductor muscle</tissue>
    </source>
</reference>
<dbReference type="Gene3D" id="2.20.100.10">
    <property type="entry name" value="Thrombospondin type-1 (TSP1) repeat"/>
    <property type="match status" value="4"/>
</dbReference>
<dbReference type="PANTHER" id="PTHR22906:SF54">
    <property type="entry name" value="IG-LIKE DOMAIN-CONTAINING PROTEIN"/>
    <property type="match status" value="1"/>
</dbReference>
<dbReference type="InterPro" id="IPR052065">
    <property type="entry name" value="Compl_asym_regulator"/>
</dbReference>
<evidence type="ECO:0000256" key="3">
    <source>
        <dbReference type="SAM" id="SignalP"/>
    </source>
</evidence>
<dbReference type="Pfam" id="PF00090">
    <property type="entry name" value="TSP_1"/>
    <property type="match status" value="4"/>
</dbReference>
<dbReference type="PANTHER" id="PTHR22906">
    <property type="entry name" value="PROPERDIN"/>
    <property type="match status" value="1"/>
</dbReference>
<dbReference type="EMBL" id="JARBDR010000813">
    <property type="protein sequence ID" value="KAJ8306421.1"/>
    <property type="molecule type" value="Genomic_DNA"/>
</dbReference>
<name>A0ABQ9EPZ9_TEGGR</name>
<dbReference type="Proteomes" id="UP001217089">
    <property type="component" value="Unassembled WGS sequence"/>
</dbReference>
<keyword evidence="1" id="KW-0677">Repeat</keyword>
<proteinExistence type="predicted"/>
<evidence type="ECO:0000256" key="2">
    <source>
        <dbReference type="ARBA" id="ARBA00023157"/>
    </source>
</evidence>
<dbReference type="PROSITE" id="PS50092">
    <property type="entry name" value="TSP1"/>
    <property type="match status" value="4"/>
</dbReference>
<accession>A0ABQ9EPZ9</accession>
<feature type="signal peptide" evidence="3">
    <location>
        <begin position="1"/>
        <end position="16"/>
    </location>
</feature>
<dbReference type="SMART" id="SM00209">
    <property type="entry name" value="TSP1"/>
    <property type="match status" value="4"/>
</dbReference>
<evidence type="ECO:0000313" key="4">
    <source>
        <dbReference type="EMBL" id="KAJ8306421.1"/>
    </source>
</evidence>
<evidence type="ECO:0000256" key="1">
    <source>
        <dbReference type="ARBA" id="ARBA00022737"/>
    </source>
</evidence>
<keyword evidence="2" id="KW-1015">Disulfide bond</keyword>
<dbReference type="PRINTS" id="PR01705">
    <property type="entry name" value="TSP1REPEAT"/>
</dbReference>
<keyword evidence="5" id="KW-1185">Reference proteome</keyword>
<sequence length="252" mass="27841">MLFLALAVDGIWNSWTEWSKCIVTCGYGTKIRNRTCKGPYHNGIECIGPSSSIESCNTFSCPDNESVFKSIKIFYVLVVDGSWKHWTSWELCSVTCGGGIQNRTRECNLPKHGGQTCIGPSIETTVCNSFYCPVDGLWTTWEQWTGCTFSCGYGTKFRKRACYGPFHGGNYCEGESNQTDGCNAFSCPVDGSWKIWATWGDCSVTCGGGKRNRTRECNLPKHGGQTCLGPSLETKHCNTQECPVVRSAFISQ</sequence>
<gene>
    <name evidence="4" type="ORF">KUTeg_016966</name>
</gene>
<evidence type="ECO:0000313" key="5">
    <source>
        <dbReference type="Proteomes" id="UP001217089"/>
    </source>
</evidence>
<dbReference type="SUPFAM" id="SSF82895">
    <property type="entry name" value="TSP-1 type 1 repeat"/>
    <property type="match status" value="4"/>
</dbReference>
<feature type="chain" id="PRO_5047402880" evidence="3">
    <location>
        <begin position="17"/>
        <end position="252"/>
    </location>
</feature>